<sequence length="53" mass="5685">MKDIAKIVIAILLIILAWKIVKGVFGVLLAVAAAGLLVWGGMKLLGNDTKRIR</sequence>
<evidence type="ECO:0000256" key="1">
    <source>
        <dbReference type="SAM" id="Phobius"/>
    </source>
</evidence>
<protein>
    <submittedName>
        <fullName evidence="2">Uncharacterized protein</fullName>
    </submittedName>
</protein>
<keyword evidence="1" id="KW-0472">Membrane</keyword>
<evidence type="ECO:0000313" key="2">
    <source>
        <dbReference type="EMBL" id="QNN66772.1"/>
    </source>
</evidence>
<accession>A0A7G9SFZ7</accession>
<proteinExistence type="predicted"/>
<dbReference type="RefSeq" id="WP_187537364.1">
    <property type="nucleotide sequence ID" value="NZ_BAABJT010000001.1"/>
</dbReference>
<dbReference type="EMBL" id="CP060718">
    <property type="protein sequence ID" value="QNN66772.1"/>
    <property type="molecule type" value="Genomic_DNA"/>
</dbReference>
<dbReference type="AlphaFoldDB" id="A0A7G9SFZ7"/>
<organism evidence="2 3">
    <name type="scientific">Sphingomonas lutea</name>
    <dbReference type="NCBI Taxonomy" id="1045317"/>
    <lineage>
        <taxon>Bacteria</taxon>
        <taxon>Pseudomonadati</taxon>
        <taxon>Pseudomonadota</taxon>
        <taxon>Alphaproteobacteria</taxon>
        <taxon>Sphingomonadales</taxon>
        <taxon>Sphingomonadaceae</taxon>
        <taxon>Sphingomonas</taxon>
    </lineage>
</organism>
<reference evidence="2 3" key="1">
    <citation type="submission" date="2020-08" db="EMBL/GenBank/DDBJ databases">
        <title>Genome sequence of Sphingomonas lutea KCTC 23642T.</title>
        <authorList>
            <person name="Hyun D.-W."/>
            <person name="Bae J.-W."/>
        </authorList>
    </citation>
    <scope>NUCLEOTIDE SEQUENCE [LARGE SCALE GENOMIC DNA]</scope>
    <source>
        <strain evidence="2 3">KCTC 23642</strain>
    </source>
</reference>
<feature type="transmembrane region" description="Helical" evidence="1">
    <location>
        <begin position="5"/>
        <end position="21"/>
    </location>
</feature>
<evidence type="ECO:0000313" key="3">
    <source>
        <dbReference type="Proteomes" id="UP000515971"/>
    </source>
</evidence>
<name>A0A7G9SFZ7_9SPHN</name>
<keyword evidence="1" id="KW-1133">Transmembrane helix</keyword>
<keyword evidence="1" id="KW-0812">Transmembrane</keyword>
<dbReference type="KEGG" id="slut:H9L13_08805"/>
<keyword evidence="3" id="KW-1185">Reference proteome</keyword>
<gene>
    <name evidence="2" type="ORF">H9L13_08805</name>
</gene>
<dbReference type="Proteomes" id="UP000515971">
    <property type="component" value="Chromosome"/>
</dbReference>